<dbReference type="EMBL" id="NKQU01000560">
    <property type="protein sequence ID" value="OZI86278.1"/>
    <property type="molecule type" value="Genomic_DNA"/>
</dbReference>
<dbReference type="InterPro" id="IPR037883">
    <property type="entry name" value="Knr4/Smi1-like_sf"/>
</dbReference>
<sequence>MLNIGDLKEKYKSHYDLKSSSKEEIKSLEKKLGIKLPLDFKKIATFYSGGLLGGISHHAISSKNNPLNIVDETLRLRKAINLAAEFIVLAEPSESIIALDISSAPAVIWCDAIDAENLNTKKFSTQPDYWESYASFFPYLLEREESGDY</sequence>
<dbReference type="Proteomes" id="UP000217163">
    <property type="component" value="Unassembled WGS sequence"/>
</dbReference>
<proteinExistence type="predicted"/>
<evidence type="ECO:0000313" key="1">
    <source>
        <dbReference type="EMBL" id="OZI86278.1"/>
    </source>
</evidence>
<organism evidence="1 2">
    <name type="scientific">Pseudomonas avellanae</name>
    <dbReference type="NCBI Taxonomy" id="46257"/>
    <lineage>
        <taxon>Bacteria</taxon>
        <taxon>Pseudomonadati</taxon>
        <taxon>Pseudomonadota</taxon>
        <taxon>Gammaproteobacteria</taxon>
        <taxon>Pseudomonadales</taxon>
        <taxon>Pseudomonadaceae</taxon>
        <taxon>Pseudomonas</taxon>
    </lineage>
</organism>
<dbReference type="SUPFAM" id="SSF160631">
    <property type="entry name" value="SMI1/KNR4-like"/>
    <property type="match status" value="1"/>
</dbReference>
<evidence type="ECO:0000313" key="2">
    <source>
        <dbReference type="Proteomes" id="UP000217163"/>
    </source>
</evidence>
<comment type="caution">
    <text evidence="1">The sequence shown here is derived from an EMBL/GenBank/DDBJ whole genome shotgun (WGS) entry which is preliminary data.</text>
</comment>
<gene>
    <name evidence="1" type="ORF">CFN58_13340</name>
</gene>
<accession>A0A261WJB8</accession>
<protein>
    <submittedName>
        <fullName evidence="1">SMI1/KNR4 family protein</fullName>
    </submittedName>
</protein>
<dbReference type="AlphaFoldDB" id="A0A261WJB8"/>
<name>A0A261WJB8_9PSED</name>
<dbReference type="Gene3D" id="3.40.1580.10">
    <property type="entry name" value="SMI1/KNR4-like"/>
    <property type="match status" value="1"/>
</dbReference>
<dbReference type="Pfam" id="PF14567">
    <property type="entry name" value="SUKH_5"/>
    <property type="match status" value="1"/>
</dbReference>
<reference evidence="2" key="1">
    <citation type="journal article" date="2016" name="Sci. Rep.">
        <title>Genome analysis of the kiwifruit canker pathogen Pseudomonas syringae pv. actinidiae biovar 5.</title>
        <authorList>
            <person name="Fujikawa T."/>
            <person name="Sawada H."/>
        </authorList>
    </citation>
    <scope>NUCLEOTIDE SEQUENCE [LARGE SCALE GENOMIC DNA]</scope>
    <source>
        <strain evidence="2">MAFF 212061</strain>
    </source>
</reference>